<dbReference type="Gene3D" id="1.20.1250.20">
    <property type="entry name" value="MFS general substrate transporter like domains"/>
    <property type="match status" value="2"/>
</dbReference>
<organism evidence="8 9">
    <name type="scientific">Vitreoscilla stercoraria</name>
    <dbReference type="NCBI Taxonomy" id="61"/>
    <lineage>
        <taxon>Bacteria</taxon>
        <taxon>Pseudomonadati</taxon>
        <taxon>Pseudomonadota</taxon>
        <taxon>Betaproteobacteria</taxon>
        <taxon>Neisseriales</taxon>
        <taxon>Neisseriaceae</taxon>
        <taxon>Vitreoscilla</taxon>
    </lineage>
</organism>
<keyword evidence="2" id="KW-1003">Cell membrane</keyword>
<feature type="transmembrane region" description="Helical" evidence="6">
    <location>
        <begin position="138"/>
        <end position="155"/>
    </location>
</feature>
<keyword evidence="4 6" id="KW-1133">Transmembrane helix</keyword>
<feature type="transmembrane region" description="Helical" evidence="6">
    <location>
        <begin position="12"/>
        <end position="37"/>
    </location>
</feature>
<dbReference type="PROSITE" id="PS50850">
    <property type="entry name" value="MFS"/>
    <property type="match status" value="1"/>
</dbReference>
<feature type="domain" description="Major facilitator superfamily (MFS) profile" evidence="7">
    <location>
        <begin position="10"/>
        <end position="389"/>
    </location>
</feature>
<feature type="transmembrane region" description="Helical" evidence="6">
    <location>
        <begin position="332"/>
        <end position="354"/>
    </location>
</feature>
<dbReference type="InterPro" id="IPR050189">
    <property type="entry name" value="MFS_Efflux_Transporters"/>
</dbReference>
<sequence length="404" mass="42845">MSRIKSLMPSSWGIVFAAFSAAYGVGLICLIALPFIITAIISDLGLNEAQAGFLVSAEFLAMMVSSLLLAPIMGKVPKRNLTWLAAVIVLVGNVASANITDIYLLTLVRCVVGFACGIALACGNACVSLSSDPDKTAAYMNVLFVALMIIVMLSFSKVMTAYGLSGVYYALAVNTLVMMAFMFGMPNRIEALQENSDVVAEEKVKMITPVAISMMIAMFLFSMRDTMGWAFSWQVGLNVGYNDEQLGQLFSTQAFIGLAGPFIAALVGAKYGLKTPLIISIVTTGAVSLGYVLGEYSKTMYTIAVLLIVLTYFYALAYFTSLAAQLDKEGKIVAASSSFLTLGIAVGPAFSGWLLSVGGFAAVAMSIVVLVILTYAAVLLPLRARNQKPQTQIDNSAVAVTPAE</sequence>
<keyword evidence="5 6" id="KW-0472">Membrane</keyword>
<evidence type="ECO:0000259" key="7">
    <source>
        <dbReference type="PROSITE" id="PS50850"/>
    </source>
</evidence>
<dbReference type="InterPro" id="IPR011701">
    <property type="entry name" value="MFS"/>
</dbReference>
<dbReference type="PANTHER" id="PTHR43124:SF10">
    <property type="entry name" value="PURINE EFFLUX PUMP PBUE"/>
    <property type="match status" value="1"/>
</dbReference>
<feature type="transmembrane region" description="Helical" evidence="6">
    <location>
        <begin position="276"/>
        <end position="294"/>
    </location>
</feature>
<evidence type="ECO:0000256" key="4">
    <source>
        <dbReference type="ARBA" id="ARBA00022989"/>
    </source>
</evidence>
<dbReference type="SUPFAM" id="SSF103473">
    <property type="entry name" value="MFS general substrate transporter"/>
    <property type="match status" value="1"/>
</dbReference>
<gene>
    <name evidence="8" type="ORF">LVJ81_02495</name>
</gene>
<dbReference type="InterPro" id="IPR036259">
    <property type="entry name" value="MFS_trans_sf"/>
</dbReference>
<evidence type="ECO:0000313" key="9">
    <source>
        <dbReference type="Proteomes" id="UP000832034"/>
    </source>
</evidence>
<feature type="transmembrane region" description="Helical" evidence="6">
    <location>
        <begin position="360"/>
        <end position="382"/>
    </location>
</feature>
<name>A0ABY4EE18_VITST</name>
<feature type="transmembrane region" description="Helical" evidence="6">
    <location>
        <begin position="206"/>
        <end position="223"/>
    </location>
</feature>
<feature type="transmembrane region" description="Helical" evidence="6">
    <location>
        <begin position="250"/>
        <end position="269"/>
    </location>
</feature>
<feature type="transmembrane region" description="Helical" evidence="6">
    <location>
        <begin position="167"/>
        <end position="185"/>
    </location>
</feature>
<dbReference type="PANTHER" id="PTHR43124">
    <property type="entry name" value="PURINE EFFLUX PUMP PBUE"/>
    <property type="match status" value="1"/>
</dbReference>
<accession>A0ABY4EE18</accession>
<reference evidence="8" key="2">
    <citation type="journal article" date="2022" name="Res Sq">
        <title>Evolution of multicellular longitudinally dividing oral cavity symbionts (Neisseriaceae).</title>
        <authorList>
            <person name="Nyongesa S."/>
            <person name="Weber P."/>
            <person name="Bernet E."/>
            <person name="Pullido F."/>
            <person name="Nieckarz M."/>
            <person name="Delaby M."/>
            <person name="Nieves C."/>
            <person name="Viehboeck T."/>
            <person name="Krause N."/>
            <person name="Rivera-Millot A."/>
            <person name="Nakamura A."/>
            <person name="Vischer N."/>
            <person name="VanNieuwenhze M."/>
            <person name="Brun Y."/>
            <person name="Cava F."/>
            <person name="Bulgheresi S."/>
            <person name="Veyrier F."/>
        </authorList>
    </citation>
    <scope>NUCLEOTIDE SEQUENCE</scope>
    <source>
        <strain evidence="8">SAG 1488-6</strain>
    </source>
</reference>
<evidence type="ECO:0000256" key="2">
    <source>
        <dbReference type="ARBA" id="ARBA00022475"/>
    </source>
</evidence>
<feature type="transmembrane region" description="Helical" evidence="6">
    <location>
        <begin position="81"/>
        <end position="100"/>
    </location>
</feature>
<dbReference type="RefSeq" id="WP_019958162.1">
    <property type="nucleotide sequence ID" value="NZ_CP091512.1"/>
</dbReference>
<reference evidence="8" key="1">
    <citation type="submission" date="2021-12" db="EMBL/GenBank/DDBJ databases">
        <authorList>
            <person name="Veyrier F.J."/>
        </authorList>
    </citation>
    <scope>NUCLEOTIDE SEQUENCE</scope>
    <source>
        <strain evidence="8">SAG 1488-6</strain>
    </source>
</reference>
<evidence type="ECO:0000256" key="1">
    <source>
        <dbReference type="ARBA" id="ARBA00004651"/>
    </source>
</evidence>
<evidence type="ECO:0000313" key="8">
    <source>
        <dbReference type="EMBL" id="UOO92928.1"/>
    </source>
</evidence>
<evidence type="ECO:0000256" key="3">
    <source>
        <dbReference type="ARBA" id="ARBA00022692"/>
    </source>
</evidence>
<protein>
    <submittedName>
        <fullName evidence="8">MFS transporter</fullName>
    </submittedName>
</protein>
<feature type="transmembrane region" description="Helical" evidence="6">
    <location>
        <begin position="49"/>
        <end position="69"/>
    </location>
</feature>
<dbReference type="Proteomes" id="UP000832034">
    <property type="component" value="Chromosome"/>
</dbReference>
<proteinExistence type="predicted"/>
<comment type="subcellular location">
    <subcellularLocation>
        <location evidence="1">Cell membrane</location>
        <topology evidence="1">Multi-pass membrane protein</topology>
    </subcellularLocation>
</comment>
<evidence type="ECO:0000256" key="5">
    <source>
        <dbReference type="ARBA" id="ARBA00023136"/>
    </source>
</evidence>
<feature type="transmembrane region" description="Helical" evidence="6">
    <location>
        <begin position="300"/>
        <end position="320"/>
    </location>
</feature>
<feature type="transmembrane region" description="Helical" evidence="6">
    <location>
        <begin position="106"/>
        <end position="126"/>
    </location>
</feature>
<dbReference type="InterPro" id="IPR020846">
    <property type="entry name" value="MFS_dom"/>
</dbReference>
<evidence type="ECO:0000256" key="6">
    <source>
        <dbReference type="SAM" id="Phobius"/>
    </source>
</evidence>
<keyword evidence="3 6" id="KW-0812">Transmembrane</keyword>
<keyword evidence="9" id="KW-1185">Reference proteome</keyword>
<dbReference type="Pfam" id="PF07690">
    <property type="entry name" value="MFS_1"/>
    <property type="match status" value="1"/>
</dbReference>
<dbReference type="EMBL" id="CP091512">
    <property type="protein sequence ID" value="UOO92928.1"/>
    <property type="molecule type" value="Genomic_DNA"/>
</dbReference>